<dbReference type="RefSeq" id="WP_186995627.1">
    <property type="nucleotide sequence ID" value="NZ_JACOQG010000042.1"/>
</dbReference>
<accession>A0ABR7ILX9</accession>
<evidence type="ECO:0000256" key="2">
    <source>
        <dbReference type="ARBA" id="ARBA00023002"/>
    </source>
</evidence>
<dbReference type="PRINTS" id="PR00081">
    <property type="entry name" value="GDHRDH"/>
</dbReference>
<dbReference type="PRINTS" id="PR00080">
    <property type="entry name" value="SDRFAMILY"/>
</dbReference>
<reference evidence="4 5" key="1">
    <citation type="submission" date="2020-08" db="EMBL/GenBank/DDBJ databases">
        <title>Genome public.</title>
        <authorList>
            <person name="Liu C."/>
            <person name="Sun Q."/>
        </authorList>
    </citation>
    <scope>NUCLEOTIDE SEQUENCE [LARGE SCALE GENOMIC DNA]</scope>
    <source>
        <strain evidence="4 5">M29</strain>
    </source>
</reference>
<keyword evidence="2" id="KW-0560">Oxidoreductase</keyword>
<proteinExistence type="inferred from homology"/>
<dbReference type="PANTHER" id="PTHR42760:SF133">
    <property type="entry name" value="3-OXOACYL-[ACYL-CARRIER-PROTEIN] REDUCTASE"/>
    <property type="match status" value="1"/>
</dbReference>
<gene>
    <name evidence="4" type="ORF">H8Z82_15615</name>
</gene>
<evidence type="ECO:0000256" key="1">
    <source>
        <dbReference type="ARBA" id="ARBA00006484"/>
    </source>
</evidence>
<comment type="caution">
    <text evidence="4">The sequence shown here is derived from an EMBL/GenBank/DDBJ whole genome shotgun (WGS) entry which is preliminary data.</text>
</comment>
<dbReference type="CDD" id="cd05233">
    <property type="entry name" value="SDR_c"/>
    <property type="match status" value="1"/>
</dbReference>
<dbReference type="SUPFAM" id="SSF51735">
    <property type="entry name" value="NAD(P)-binding Rossmann-fold domains"/>
    <property type="match status" value="1"/>
</dbReference>
<name>A0ABR7ILX9_9FIRM</name>
<organism evidence="4 5">
    <name type="scientific">Blautia difficilis</name>
    <dbReference type="NCBI Taxonomy" id="2763027"/>
    <lineage>
        <taxon>Bacteria</taxon>
        <taxon>Bacillati</taxon>
        <taxon>Bacillota</taxon>
        <taxon>Clostridia</taxon>
        <taxon>Lachnospirales</taxon>
        <taxon>Lachnospiraceae</taxon>
        <taxon>Blautia</taxon>
    </lineage>
</organism>
<dbReference type="Gene3D" id="3.40.50.720">
    <property type="entry name" value="NAD(P)-binding Rossmann-like Domain"/>
    <property type="match status" value="1"/>
</dbReference>
<keyword evidence="5" id="KW-1185">Reference proteome</keyword>
<evidence type="ECO:0000256" key="3">
    <source>
        <dbReference type="RuleBase" id="RU000363"/>
    </source>
</evidence>
<protein>
    <submittedName>
        <fullName evidence="4">SDR family oxidoreductase</fullName>
    </submittedName>
</protein>
<dbReference type="Proteomes" id="UP000649826">
    <property type="component" value="Unassembled WGS sequence"/>
</dbReference>
<comment type="similarity">
    <text evidence="1 3">Belongs to the short-chain dehydrogenases/reductases (SDR) family.</text>
</comment>
<sequence length="278" mass="29698">MGVGSKIRELIDYYYSKKNEKNIVPIDIPKNQNNLLENKVALIVGGTGGIGAAIAEAFIEAGAKVIISGTKEEKVKNAVEKLGNCARGIQIELNKVGEFDIKVSQAIALFPENKIDILVNCAGVHGNQTFGSVSETTYDSVMNTNLKGMFFMTQVVSNYMKEERIKGHILNVSSAAALKPGYTPYEISKSGVRSFTLGAAAELIPYGIIVNAIAPGPVATAMLGRKEGDTLYTDCIPAKRFATPSEIGQLAVIMVSDMCNLVIGDTFYVSGGSGTIQY</sequence>
<dbReference type="Pfam" id="PF00106">
    <property type="entry name" value="adh_short"/>
    <property type="match status" value="1"/>
</dbReference>
<evidence type="ECO:0000313" key="5">
    <source>
        <dbReference type="Proteomes" id="UP000649826"/>
    </source>
</evidence>
<dbReference type="InterPro" id="IPR036291">
    <property type="entry name" value="NAD(P)-bd_dom_sf"/>
</dbReference>
<evidence type="ECO:0000313" key="4">
    <source>
        <dbReference type="EMBL" id="MBC5781041.1"/>
    </source>
</evidence>
<dbReference type="EMBL" id="JACOQG010000042">
    <property type="protein sequence ID" value="MBC5781041.1"/>
    <property type="molecule type" value="Genomic_DNA"/>
</dbReference>
<dbReference type="InterPro" id="IPR002347">
    <property type="entry name" value="SDR_fam"/>
</dbReference>
<dbReference type="PANTHER" id="PTHR42760">
    <property type="entry name" value="SHORT-CHAIN DEHYDROGENASES/REDUCTASES FAMILY MEMBER"/>
    <property type="match status" value="1"/>
</dbReference>